<feature type="region of interest" description="Disordered" evidence="2">
    <location>
        <begin position="346"/>
        <end position="392"/>
    </location>
</feature>
<dbReference type="AlphaFoldDB" id="A0A0D2F6C8"/>
<feature type="region of interest" description="Disordered" evidence="2">
    <location>
        <begin position="235"/>
        <end position="263"/>
    </location>
</feature>
<dbReference type="HOGENOM" id="CLU_703983_0_0_1"/>
<evidence type="ECO:0000256" key="2">
    <source>
        <dbReference type="SAM" id="MobiDB-lite"/>
    </source>
</evidence>
<evidence type="ECO:0000256" key="1">
    <source>
        <dbReference type="SAM" id="Coils"/>
    </source>
</evidence>
<evidence type="ECO:0000313" key="4">
    <source>
        <dbReference type="Proteomes" id="UP000054266"/>
    </source>
</evidence>
<dbReference type="Proteomes" id="UP000054266">
    <property type="component" value="Unassembled WGS sequence"/>
</dbReference>
<sequence length="392" mass="44422">MAVHGPTEELRRELYALIEAATSYVEQIGRLKAQHRIEIRRQQEETRRIKASYEAEIYVAKLAHEERIRILIEEHRAAVMGPTDDLDGAEEQVEAANLRVAELGRAMDYLHRCVGAERQLRQEDVADTRRMVEEAEMRAAEAQQQADEANRLAEQSYKWAQAEKGRAERELARAREAERKLCSATQDAEDANEDLRECKQLLERLIQTGEAPRRLPGVDELLEMAPGKIELPVVASSSSSSSSFSSARRGPAEPLGVRQEPPFAPTSFKLLTETHGVADLMNMENRENREHTSALRDMGRERWLPMKVEANVGDRKQHQQQEEVRALAGSSWRQTPVPPAFNWQATQASSDWKWQASGSGLKRRSTSEKAAAPAEKKRMDVHIWDISSDDEL</sequence>
<feature type="coiled-coil region" evidence="1">
    <location>
        <begin position="86"/>
        <end position="208"/>
    </location>
</feature>
<proteinExistence type="predicted"/>
<feature type="compositionally biased region" description="Polar residues" evidence="2">
    <location>
        <begin position="346"/>
        <end position="358"/>
    </location>
</feature>
<feature type="compositionally biased region" description="Low complexity" evidence="2">
    <location>
        <begin position="236"/>
        <end position="246"/>
    </location>
</feature>
<evidence type="ECO:0000313" key="3">
    <source>
        <dbReference type="EMBL" id="KIW63473.1"/>
    </source>
</evidence>
<reference evidence="3 4" key="1">
    <citation type="submission" date="2015-01" db="EMBL/GenBank/DDBJ databases">
        <title>The Genome Sequence of Capronia semiimmersa CBS27337.</title>
        <authorList>
            <consortium name="The Broad Institute Genomics Platform"/>
            <person name="Cuomo C."/>
            <person name="de Hoog S."/>
            <person name="Gorbushina A."/>
            <person name="Stielow B."/>
            <person name="Teixiera M."/>
            <person name="Abouelleil A."/>
            <person name="Chapman S.B."/>
            <person name="Priest M."/>
            <person name="Young S.K."/>
            <person name="Wortman J."/>
            <person name="Nusbaum C."/>
            <person name="Birren B."/>
        </authorList>
    </citation>
    <scope>NUCLEOTIDE SEQUENCE [LARGE SCALE GENOMIC DNA]</scope>
    <source>
        <strain evidence="3 4">CBS 27337</strain>
    </source>
</reference>
<keyword evidence="4" id="KW-1185">Reference proteome</keyword>
<protein>
    <submittedName>
        <fullName evidence="3">Uncharacterized protein</fullName>
    </submittedName>
</protein>
<feature type="compositionally biased region" description="Basic and acidic residues" evidence="2">
    <location>
        <begin position="374"/>
        <end position="383"/>
    </location>
</feature>
<gene>
    <name evidence="3" type="ORF">PV04_10309</name>
</gene>
<dbReference type="EMBL" id="KN846962">
    <property type="protein sequence ID" value="KIW63473.1"/>
    <property type="molecule type" value="Genomic_DNA"/>
</dbReference>
<organism evidence="3 4">
    <name type="scientific">Phialophora macrospora</name>
    <dbReference type="NCBI Taxonomy" id="1851006"/>
    <lineage>
        <taxon>Eukaryota</taxon>
        <taxon>Fungi</taxon>
        <taxon>Dikarya</taxon>
        <taxon>Ascomycota</taxon>
        <taxon>Pezizomycotina</taxon>
        <taxon>Eurotiomycetes</taxon>
        <taxon>Chaetothyriomycetidae</taxon>
        <taxon>Chaetothyriales</taxon>
        <taxon>Herpotrichiellaceae</taxon>
        <taxon>Phialophora</taxon>
    </lineage>
</organism>
<accession>A0A0D2F6C8</accession>
<name>A0A0D2F6C8_9EURO</name>
<keyword evidence="1" id="KW-0175">Coiled coil</keyword>